<evidence type="ECO:0000313" key="9">
    <source>
        <dbReference type="EMBL" id="SPT70946.1"/>
    </source>
</evidence>
<dbReference type="EMBL" id="UAPV01000001">
    <property type="protein sequence ID" value="SPT70946.1"/>
    <property type="molecule type" value="Genomic_DNA"/>
</dbReference>
<reference evidence="9 10" key="1">
    <citation type="submission" date="2018-06" db="EMBL/GenBank/DDBJ databases">
        <authorList>
            <consortium name="Pathogen Informatics"/>
            <person name="Doyle S."/>
        </authorList>
    </citation>
    <scope>NUCLEOTIDE SEQUENCE [LARGE SCALE GENOMIC DNA]</scope>
    <source>
        <strain evidence="9 10">NCTC13093</strain>
    </source>
</reference>
<dbReference type="Gene3D" id="3.40.1360.10">
    <property type="match status" value="1"/>
</dbReference>
<dbReference type="GO" id="GO:0006281">
    <property type="term" value="P:DNA repair"/>
    <property type="evidence" value="ECO:0007669"/>
    <property type="project" value="UniProtKB-UniRule"/>
</dbReference>
<evidence type="ECO:0000256" key="2">
    <source>
        <dbReference type="ARBA" id="ARBA00022763"/>
    </source>
</evidence>
<sequence length="199" mass="21452">MSSSQYLDRVIKALQIMPGIGPRSATRIAYHLIDRRKDDALVMAQSIIEAMEHIKLCQHCRNYADDDICLICQSPKRSVSSTLCIVENPSDVQAIEAAGSFGGLYFVLHGHLSPIEGIGPRELGLDVLDARLGSGDIKEIILATNPTVEGDATASYIAAIARKYSINVSKIASGVPLGGDLDSVDENTLASSIQNRRPF</sequence>
<dbReference type="InterPro" id="IPR015967">
    <property type="entry name" value="Rcmb_RecR_Znf"/>
</dbReference>
<dbReference type="Pfam" id="PF02132">
    <property type="entry name" value="RecR_ZnF"/>
    <property type="match status" value="1"/>
</dbReference>
<dbReference type="RefSeq" id="WP_113744958.1">
    <property type="nucleotide sequence ID" value="NZ_UAPU01000005.1"/>
</dbReference>
<dbReference type="PROSITE" id="PS50880">
    <property type="entry name" value="TOPRIM"/>
    <property type="match status" value="1"/>
</dbReference>
<feature type="domain" description="Toprim" evidence="8">
    <location>
        <begin position="81"/>
        <end position="176"/>
    </location>
</feature>
<keyword evidence="3 7" id="KW-0863">Zinc-finger</keyword>
<dbReference type="OrthoDB" id="9802672at2"/>
<dbReference type="Pfam" id="PF21176">
    <property type="entry name" value="RecR_HhH"/>
    <property type="match status" value="1"/>
</dbReference>
<accession>A0A2X0VL31</accession>
<dbReference type="InterPro" id="IPR034137">
    <property type="entry name" value="TOPRIM_RecR"/>
</dbReference>
<dbReference type="SMART" id="SM00493">
    <property type="entry name" value="TOPRIM"/>
    <property type="match status" value="1"/>
</dbReference>
<evidence type="ECO:0000256" key="7">
    <source>
        <dbReference type="HAMAP-Rule" id="MF_00017"/>
    </source>
</evidence>
<dbReference type="InterPro" id="IPR000093">
    <property type="entry name" value="DNA_Rcmb_RecR"/>
</dbReference>
<keyword evidence="4 7" id="KW-0862">Zinc</keyword>
<dbReference type="Proteomes" id="UP000250086">
    <property type="component" value="Unassembled WGS sequence"/>
</dbReference>
<keyword evidence="6 7" id="KW-0234">DNA repair</keyword>
<feature type="zinc finger region" description="C4-type" evidence="7">
    <location>
        <begin position="57"/>
        <end position="72"/>
    </location>
</feature>
<evidence type="ECO:0000256" key="3">
    <source>
        <dbReference type="ARBA" id="ARBA00022771"/>
    </source>
</evidence>
<evidence type="ECO:0000256" key="1">
    <source>
        <dbReference type="ARBA" id="ARBA00022723"/>
    </source>
</evidence>
<evidence type="ECO:0000256" key="5">
    <source>
        <dbReference type="ARBA" id="ARBA00023172"/>
    </source>
</evidence>
<dbReference type="NCBIfam" id="TIGR00615">
    <property type="entry name" value="recR"/>
    <property type="match status" value="1"/>
</dbReference>
<evidence type="ECO:0000256" key="4">
    <source>
        <dbReference type="ARBA" id="ARBA00022833"/>
    </source>
</evidence>
<dbReference type="GO" id="GO:0006310">
    <property type="term" value="P:DNA recombination"/>
    <property type="evidence" value="ECO:0007669"/>
    <property type="project" value="UniProtKB-UniRule"/>
</dbReference>
<comment type="similarity">
    <text evidence="7">Belongs to the RecR family.</text>
</comment>
<dbReference type="Gene3D" id="1.10.8.420">
    <property type="entry name" value="RecR Domain 1"/>
    <property type="match status" value="1"/>
</dbReference>
<dbReference type="Gene3D" id="6.10.250.240">
    <property type="match status" value="1"/>
</dbReference>
<evidence type="ECO:0000259" key="8">
    <source>
        <dbReference type="PROSITE" id="PS50880"/>
    </source>
</evidence>
<evidence type="ECO:0000313" key="10">
    <source>
        <dbReference type="Proteomes" id="UP000250086"/>
    </source>
</evidence>
<dbReference type="PROSITE" id="PS01300">
    <property type="entry name" value="RECR"/>
    <property type="match status" value="1"/>
</dbReference>
<name>A0A2X0VL31_9GAMM</name>
<dbReference type="InterPro" id="IPR006171">
    <property type="entry name" value="TOPRIM_dom"/>
</dbReference>
<gene>
    <name evidence="7 9" type="primary">recR</name>
    <name evidence="9" type="ORF">NCTC13093_02373</name>
</gene>
<dbReference type="HAMAP" id="MF_00017">
    <property type="entry name" value="RecR"/>
    <property type="match status" value="1"/>
</dbReference>
<dbReference type="GO" id="GO:0008270">
    <property type="term" value="F:zinc ion binding"/>
    <property type="evidence" value="ECO:0007669"/>
    <property type="project" value="UniProtKB-KW"/>
</dbReference>
<keyword evidence="2 7" id="KW-0227">DNA damage</keyword>
<organism evidence="9 10">
    <name type="scientific">Anaerobiospirillum thomasii</name>
    <dbReference type="NCBI Taxonomy" id="179995"/>
    <lineage>
        <taxon>Bacteria</taxon>
        <taxon>Pseudomonadati</taxon>
        <taxon>Pseudomonadota</taxon>
        <taxon>Gammaproteobacteria</taxon>
        <taxon>Aeromonadales</taxon>
        <taxon>Succinivibrionaceae</taxon>
        <taxon>Anaerobiospirillum</taxon>
    </lineage>
</organism>
<dbReference type="CDD" id="cd01025">
    <property type="entry name" value="TOPRIM_recR"/>
    <property type="match status" value="1"/>
</dbReference>
<dbReference type="Pfam" id="PF21175">
    <property type="entry name" value="RecR_C"/>
    <property type="match status" value="1"/>
</dbReference>
<keyword evidence="1 7" id="KW-0479">Metal-binding</keyword>
<dbReference type="AlphaFoldDB" id="A0A2X0VL31"/>
<dbReference type="SUPFAM" id="SSF111304">
    <property type="entry name" value="Recombination protein RecR"/>
    <property type="match status" value="1"/>
</dbReference>
<dbReference type="GO" id="GO:0003677">
    <property type="term" value="F:DNA binding"/>
    <property type="evidence" value="ECO:0007669"/>
    <property type="project" value="UniProtKB-UniRule"/>
</dbReference>
<dbReference type="PANTHER" id="PTHR30446">
    <property type="entry name" value="RECOMBINATION PROTEIN RECR"/>
    <property type="match status" value="1"/>
</dbReference>
<evidence type="ECO:0000256" key="6">
    <source>
        <dbReference type="ARBA" id="ARBA00023204"/>
    </source>
</evidence>
<comment type="function">
    <text evidence="7">May play a role in DNA repair. It seems to be involved in an RecBC-independent recombinational process of DNA repair. It may act with RecF and RecO.</text>
</comment>
<dbReference type="InterPro" id="IPR023627">
    <property type="entry name" value="Rcmb_RecR"/>
</dbReference>
<dbReference type="PANTHER" id="PTHR30446:SF0">
    <property type="entry name" value="RECOMBINATION PROTEIN RECR"/>
    <property type="match status" value="1"/>
</dbReference>
<keyword evidence="5 7" id="KW-0233">DNA recombination</keyword>
<keyword evidence="10" id="KW-1185">Reference proteome</keyword>
<protein>
    <recommendedName>
        <fullName evidence="7">Recombination protein RecR</fullName>
    </recommendedName>
</protein>
<dbReference type="Pfam" id="PF13662">
    <property type="entry name" value="Toprim_4"/>
    <property type="match status" value="1"/>
</dbReference>
<proteinExistence type="inferred from homology"/>